<comment type="caution">
    <text evidence="1">The sequence shown here is derived from an EMBL/GenBank/DDBJ whole genome shotgun (WGS) entry which is preliminary data.</text>
</comment>
<evidence type="ECO:0008006" key="3">
    <source>
        <dbReference type="Google" id="ProtNLM"/>
    </source>
</evidence>
<organism evidence="1 2">
    <name type="scientific">Quercus suber</name>
    <name type="common">Cork oak</name>
    <dbReference type="NCBI Taxonomy" id="58331"/>
    <lineage>
        <taxon>Eukaryota</taxon>
        <taxon>Viridiplantae</taxon>
        <taxon>Streptophyta</taxon>
        <taxon>Embryophyta</taxon>
        <taxon>Tracheophyta</taxon>
        <taxon>Spermatophyta</taxon>
        <taxon>Magnoliopsida</taxon>
        <taxon>eudicotyledons</taxon>
        <taxon>Gunneridae</taxon>
        <taxon>Pentapetalae</taxon>
        <taxon>rosids</taxon>
        <taxon>fabids</taxon>
        <taxon>Fagales</taxon>
        <taxon>Fagaceae</taxon>
        <taxon>Quercus</taxon>
    </lineage>
</organism>
<name>A0AAW0LCN7_QUESU</name>
<sequence length="95" mass="10222">MEHVLAMITGQNHHVAFVSTSGSVSGLTTEANGVPVAASVPSSSAHANSNFIDTMSVVSVSENYKIQASNHLLITCDNNVQGLFQELEWFDHKQH</sequence>
<evidence type="ECO:0000313" key="2">
    <source>
        <dbReference type="Proteomes" id="UP000237347"/>
    </source>
</evidence>
<gene>
    <name evidence="1" type="ORF">CFP56_004156</name>
</gene>
<keyword evidence="2" id="KW-1185">Reference proteome</keyword>
<evidence type="ECO:0000313" key="1">
    <source>
        <dbReference type="EMBL" id="KAK7848905.1"/>
    </source>
</evidence>
<accession>A0AAW0LCN7</accession>
<dbReference type="AlphaFoldDB" id="A0AAW0LCN7"/>
<dbReference type="Proteomes" id="UP000237347">
    <property type="component" value="Unassembled WGS sequence"/>
</dbReference>
<protein>
    <recommendedName>
        <fullName evidence="3">AT-hook motif nuclear-localized protein</fullName>
    </recommendedName>
</protein>
<dbReference type="EMBL" id="PKMF04000121">
    <property type="protein sequence ID" value="KAK7848905.1"/>
    <property type="molecule type" value="Genomic_DNA"/>
</dbReference>
<reference evidence="1 2" key="1">
    <citation type="journal article" date="2018" name="Sci. Data">
        <title>The draft genome sequence of cork oak.</title>
        <authorList>
            <person name="Ramos A.M."/>
            <person name="Usie A."/>
            <person name="Barbosa P."/>
            <person name="Barros P.M."/>
            <person name="Capote T."/>
            <person name="Chaves I."/>
            <person name="Simoes F."/>
            <person name="Abreu I."/>
            <person name="Carrasquinho I."/>
            <person name="Faro C."/>
            <person name="Guimaraes J.B."/>
            <person name="Mendonca D."/>
            <person name="Nobrega F."/>
            <person name="Rodrigues L."/>
            <person name="Saibo N.J.M."/>
            <person name="Varela M.C."/>
            <person name="Egas C."/>
            <person name="Matos J."/>
            <person name="Miguel C.M."/>
            <person name="Oliveira M.M."/>
            <person name="Ricardo C.P."/>
            <person name="Goncalves S."/>
        </authorList>
    </citation>
    <scope>NUCLEOTIDE SEQUENCE [LARGE SCALE GENOMIC DNA]</scope>
    <source>
        <strain evidence="2">cv. HL8</strain>
    </source>
</reference>
<proteinExistence type="predicted"/>